<feature type="region of interest" description="Disordered" evidence="2">
    <location>
        <begin position="289"/>
        <end position="309"/>
    </location>
</feature>
<dbReference type="PANTHER" id="PTHR22953:SF153">
    <property type="entry name" value="PURPLE ACID PHOSPHATASE"/>
    <property type="match status" value="1"/>
</dbReference>
<sequence>MQSLLRCMFCALGLSALAPAAAQTAAPIIVYAAGDIADCRYSRPQYSGAARTAAVVEVGIARDAAAGLRSAVLSLGDHTYPIGLEAEFRDCYAPTWGRFKDITHPTPGNHEYYGGSADGYYGYFGAAAGPRGRGYYSFDLGGWHLVSLNSHMHGEEQRAQMLWLKDDLERHPRRCILAYWHAPMYSSGGHSASLHMQEAWRLLQAAGAELVLSGHDHDYERFAPLDADGKPDARQGMRQFVIGTGGAFLTPFRWPHAHSEARANRQWGVLKLALKEDGYDWEFLPADKGVHDPMAQPQDEPDSGSARCR</sequence>
<dbReference type="InterPro" id="IPR029052">
    <property type="entry name" value="Metallo-depent_PP-like"/>
</dbReference>
<dbReference type="PANTHER" id="PTHR22953">
    <property type="entry name" value="ACID PHOSPHATASE RELATED"/>
    <property type="match status" value="1"/>
</dbReference>
<dbReference type="Gene3D" id="3.60.21.10">
    <property type="match status" value="1"/>
</dbReference>
<dbReference type="EMBL" id="JACHXD010000007">
    <property type="protein sequence ID" value="MBB3119689.1"/>
    <property type="molecule type" value="Genomic_DNA"/>
</dbReference>
<reference evidence="5 6" key="1">
    <citation type="submission" date="2020-08" db="EMBL/GenBank/DDBJ databases">
        <title>Genomic Encyclopedia of Type Strains, Phase III (KMG-III): the genomes of soil and plant-associated and newly described type strains.</title>
        <authorList>
            <person name="Whitman W."/>
        </authorList>
    </citation>
    <scope>NUCLEOTIDE SEQUENCE [LARGE SCALE GENOMIC DNA]</scope>
    <source>
        <strain evidence="5 6">CECT 8897</strain>
    </source>
</reference>
<evidence type="ECO:0000259" key="4">
    <source>
        <dbReference type="Pfam" id="PF00149"/>
    </source>
</evidence>
<evidence type="ECO:0000256" key="1">
    <source>
        <dbReference type="ARBA" id="ARBA00022729"/>
    </source>
</evidence>
<dbReference type="Proteomes" id="UP000541535">
    <property type="component" value="Unassembled WGS sequence"/>
</dbReference>
<dbReference type="GO" id="GO:0003993">
    <property type="term" value="F:acid phosphatase activity"/>
    <property type="evidence" value="ECO:0007669"/>
    <property type="project" value="InterPro"/>
</dbReference>
<dbReference type="InterPro" id="IPR039331">
    <property type="entry name" value="PAPs-like"/>
</dbReference>
<gene>
    <name evidence="5" type="ORF">FHS03_002744</name>
</gene>
<proteinExistence type="predicted"/>
<dbReference type="SUPFAM" id="SSF56300">
    <property type="entry name" value="Metallo-dependent phosphatases"/>
    <property type="match status" value="1"/>
</dbReference>
<feature type="signal peptide" evidence="3">
    <location>
        <begin position="1"/>
        <end position="22"/>
    </location>
</feature>
<feature type="chain" id="PRO_5030975813" description="Calcineurin-like phosphoesterase domain-containing protein" evidence="3">
    <location>
        <begin position="23"/>
        <end position="309"/>
    </location>
</feature>
<dbReference type="InterPro" id="IPR004843">
    <property type="entry name" value="Calcineurin-like_PHP"/>
</dbReference>
<dbReference type="Pfam" id="PF00149">
    <property type="entry name" value="Metallophos"/>
    <property type="match status" value="1"/>
</dbReference>
<protein>
    <recommendedName>
        <fullName evidence="4">Calcineurin-like phosphoesterase domain-containing protein</fullName>
    </recommendedName>
</protein>
<dbReference type="AlphaFoldDB" id="A0A7W5FUE1"/>
<keyword evidence="1 3" id="KW-0732">Signal</keyword>
<evidence type="ECO:0000256" key="3">
    <source>
        <dbReference type="SAM" id="SignalP"/>
    </source>
</evidence>
<keyword evidence="6" id="KW-1185">Reference proteome</keyword>
<name>A0A7W5FUE1_9BURK</name>
<accession>A0A7W5FUE1</accession>
<evidence type="ECO:0000313" key="6">
    <source>
        <dbReference type="Proteomes" id="UP000541535"/>
    </source>
</evidence>
<evidence type="ECO:0000313" key="5">
    <source>
        <dbReference type="EMBL" id="MBB3119689.1"/>
    </source>
</evidence>
<evidence type="ECO:0000256" key="2">
    <source>
        <dbReference type="SAM" id="MobiDB-lite"/>
    </source>
</evidence>
<organism evidence="5 6">
    <name type="scientific">Pseudoduganella violacea</name>
    <dbReference type="NCBI Taxonomy" id="1715466"/>
    <lineage>
        <taxon>Bacteria</taxon>
        <taxon>Pseudomonadati</taxon>
        <taxon>Pseudomonadota</taxon>
        <taxon>Betaproteobacteria</taxon>
        <taxon>Burkholderiales</taxon>
        <taxon>Oxalobacteraceae</taxon>
        <taxon>Telluria group</taxon>
        <taxon>Pseudoduganella</taxon>
    </lineage>
</organism>
<comment type="caution">
    <text evidence="5">The sequence shown here is derived from an EMBL/GenBank/DDBJ whole genome shotgun (WGS) entry which is preliminary data.</text>
</comment>
<feature type="domain" description="Calcineurin-like phosphoesterase" evidence="4">
    <location>
        <begin position="46"/>
        <end position="219"/>
    </location>
</feature>